<dbReference type="Proteomes" id="UP000660745">
    <property type="component" value="Unassembled WGS sequence"/>
</dbReference>
<evidence type="ECO:0000313" key="2">
    <source>
        <dbReference type="Proteomes" id="UP000660745"/>
    </source>
</evidence>
<reference evidence="1" key="1">
    <citation type="journal article" date="2014" name="Int. J. Syst. Evol. Microbiol.">
        <title>Complete genome sequence of Corynebacterium casei LMG S-19264T (=DSM 44701T), isolated from a smear-ripened cheese.</title>
        <authorList>
            <consortium name="US DOE Joint Genome Institute (JGI-PGF)"/>
            <person name="Walter F."/>
            <person name="Albersmeier A."/>
            <person name="Kalinowski J."/>
            <person name="Ruckert C."/>
        </authorList>
    </citation>
    <scope>NUCLEOTIDE SEQUENCE</scope>
    <source>
        <strain evidence="1">CGMCC 4.7430</strain>
    </source>
</reference>
<sequence length="83" mass="8915">MGVLACTEIGLSEVASSAAAAARPGTVRVRMFIITPSVLSRRGTAPYRQGFNYSIVDKYALAAGPRTSPWRARPEGRRPRPLG</sequence>
<accession>A0A918A4U2</accession>
<proteinExistence type="predicted"/>
<dbReference type="EMBL" id="BMNK01000005">
    <property type="protein sequence ID" value="GGP07408.1"/>
    <property type="molecule type" value="Genomic_DNA"/>
</dbReference>
<reference evidence="1" key="2">
    <citation type="submission" date="2020-09" db="EMBL/GenBank/DDBJ databases">
        <authorList>
            <person name="Sun Q."/>
            <person name="Zhou Y."/>
        </authorList>
    </citation>
    <scope>NUCLEOTIDE SEQUENCE</scope>
    <source>
        <strain evidence="1">CGMCC 4.7430</strain>
    </source>
</reference>
<protein>
    <submittedName>
        <fullName evidence="1">Uncharacterized protein</fullName>
    </submittedName>
</protein>
<dbReference type="AlphaFoldDB" id="A0A918A4U2"/>
<evidence type="ECO:0000313" key="1">
    <source>
        <dbReference type="EMBL" id="GGP07408.1"/>
    </source>
</evidence>
<keyword evidence="2" id="KW-1185">Reference proteome</keyword>
<gene>
    <name evidence="1" type="ORF">GCM10012278_35060</name>
</gene>
<name>A0A918A4U2_9ACTN</name>
<organism evidence="1 2">
    <name type="scientific">Nonomuraea glycinis</name>
    <dbReference type="NCBI Taxonomy" id="2047744"/>
    <lineage>
        <taxon>Bacteria</taxon>
        <taxon>Bacillati</taxon>
        <taxon>Actinomycetota</taxon>
        <taxon>Actinomycetes</taxon>
        <taxon>Streptosporangiales</taxon>
        <taxon>Streptosporangiaceae</taxon>
        <taxon>Nonomuraea</taxon>
    </lineage>
</organism>
<comment type="caution">
    <text evidence="1">The sequence shown here is derived from an EMBL/GenBank/DDBJ whole genome shotgun (WGS) entry which is preliminary data.</text>
</comment>